<dbReference type="GO" id="GO:0006633">
    <property type="term" value="P:fatty acid biosynthetic process"/>
    <property type="evidence" value="ECO:0007669"/>
    <property type="project" value="TreeGrafter"/>
</dbReference>
<dbReference type="GO" id="GO:0016874">
    <property type="term" value="F:ligase activity"/>
    <property type="evidence" value="ECO:0007669"/>
    <property type="project" value="UniProtKB-KW"/>
</dbReference>
<dbReference type="InterPro" id="IPR045851">
    <property type="entry name" value="AMP-bd_C_sf"/>
</dbReference>
<proteinExistence type="inferred from homology"/>
<dbReference type="InterPro" id="IPR020845">
    <property type="entry name" value="AMP-binding_CS"/>
</dbReference>
<comment type="similarity">
    <text evidence="1">Belongs to the ATP-dependent AMP-binding enzyme family.</text>
</comment>
<dbReference type="PANTHER" id="PTHR22754:SF32">
    <property type="entry name" value="DISCO-INTERACTING PROTEIN 2"/>
    <property type="match status" value="1"/>
</dbReference>
<comment type="caution">
    <text evidence="8">The sequence shown here is derived from an EMBL/GenBank/DDBJ whole genome shotgun (WGS) entry which is preliminary data.</text>
</comment>
<dbReference type="GO" id="GO:0070566">
    <property type="term" value="F:adenylyltransferase activity"/>
    <property type="evidence" value="ECO:0007669"/>
    <property type="project" value="TreeGrafter"/>
</dbReference>
<dbReference type="PANTHER" id="PTHR22754">
    <property type="entry name" value="DISCO-INTERACTING PROTEIN 2 DIP2 -RELATED"/>
    <property type="match status" value="1"/>
</dbReference>
<dbReference type="InterPro" id="IPR000873">
    <property type="entry name" value="AMP-dep_synth/lig_dom"/>
</dbReference>
<feature type="domain" description="AMP-dependent synthetase/ligase" evidence="6">
    <location>
        <begin position="20"/>
        <end position="432"/>
    </location>
</feature>
<feature type="domain" description="AMP-binding enzyme C-terminal" evidence="7">
    <location>
        <begin position="478"/>
        <end position="590"/>
    </location>
</feature>
<dbReference type="InterPro" id="IPR040097">
    <property type="entry name" value="FAAL/FAAC"/>
</dbReference>
<evidence type="ECO:0000256" key="1">
    <source>
        <dbReference type="ARBA" id="ARBA00006432"/>
    </source>
</evidence>
<dbReference type="Gene3D" id="3.40.50.12780">
    <property type="entry name" value="N-terminal domain of ligase-like"/>
    <property type="match status" value="1"/>
</dbReference>
<evidence type="ECO:0000313" key="9">
    <source>
        <dbReference type="Proteomes" id="UP000547510"/>
    </source>
</evidence>
<evidence type="ECO:0000313" key="8">
    <source>
        <dbReference type="EMBL" id="MBB5953882.1"/>
    </source>
</evidence>
<dbReference type="Proteomes" id="UP000547510">
    <property type="component" value="Unassembled WGS sequence"/>
</dbReference>
<keyword evidence="3" id="KW-0276">Fatty acid metabolism</keyword>
<dbReference type="GO" id="GO:0005886">
    <property type="term" value="C:plasma membrane"/>
    <property type="evidence" value="ECO:0007669"/>
    <property type="project" value="TreeGrafter"/>
</dbReference>
<reference evidence="8 9" key="1">
    <citation type="submission" date="2020-08" db="EMBL/GenBank/DDBJ databases">
        <title>Genomic Encyclopedia of Type Strains, Phase III (KMG-III): the genomes of soil and plant-associated and newly described type strains.</title>
        <authorList>
            <person name="Whitman W."/>
        </authorList>
    </citation>
    <scope>NUCLEOTIDE SEQUENCE [LARGE SCALE GENOMIC DNA]</scope>
    <source>
        <strain evidence="8 9">CECT 8640</strain>
    </source>
</reference>
<dbReference type="Pfam" id="PF00501">
    <property type="entry name" value="AMP-binding"/>
    <property type="match status" value="1"/>
</dbReference>
<keyword evidence="2 8" id="KW-0436">Ligase</keyword>
<dbReference type="GO" id="GO:0071766">
    <property type="term" value="P:Actinobacterium-type cell wall biogenesis"/>
    <property type="evidence" value="ECO:0007669"/>
    <property type="project" value="UniProtKB-ARBA"/>
</dbReference>
<evidence type="ECO:0000256" key="4">
    <source>
        <dbReference type="ARBA" id="ARBA00023098"/>
    </source>
</evidence>
<name>A0A841C5R8_9PSEU</name>
<dbReference type="InterPro" id="IPR025110">
    <property type="entry name" value="AMP-bd_C"/>
</dbReference>
<dbReference type="InterPro" id="IPR042099">
    <property type="entry name" value="ANL_N_sf"/>
</dbReference>
<dbReference type="FunFam" id="3.40.50.12780:FF:000013">
    <property type="entry name" value="Long-chain-fatty-acid--AMP ligase FadD32"/>
    <property type="match status" value="1"/>
</dbReference>
<dbReference type="Pfam" id="PF23024">
    <property type="entry name" value="AMP-dom_DIP2-like"/>
    <property type="match status" value="1"/>
</dbReference>
<evidence type="ECO:0000259" key="7">
    <source>
        <dbReference type="Pfam" id="PF23024"/>
    </source>
</evidence>
<feature type="region of interest" description="Disordered" evidence="5">
    <location>
        <begin position="158"/>
        <end position="180"/>
    </location>
</feature>
<dbReference type="RefSeq" id="WP_184687687.1">
    <property type="nucleotide sequence ID" value="NZ_JACHJN010000001.1"/>
</dbReference>
<dbReference type="PROSITE" id="PS00455">
    <property type="entry name" value="AMP_BINDING"/>
    <property type="match status" value="1"/>
</dbReference>
<organism evidence="8 9">
    <name type="scientific">Saccharothrix tamanrassetensis</name>
    <dbReference type="NCBI Taxonomy" id="1051531"/>
    <lineage>
        <taxon>Bacteria</taxon>
        <taxon>Bacillati</taxon>
        <taxon>Actinomycetota</taxon>
        <taxon>Actinomycetes</taxon>
        <taxon>Pseudonocardiales</taxon>
        <taxon>Pseudonocardiaceae</taxon>
        <taxon>Saccharothrix</taxon>
    </lineage>
</organism>
<evidence type="ECO:0000259" key="6">
    <source>
        <dbReference type="Pfam" id="PF00501"/>
    </source>
</evidence>
<sequence length="604" mass="63647">MASTPDHRTGPASTLPDVLAERAARQPDEVAYVFLRDGEVPADSATYAGMHAAARARAAAFTAAGLAGRTAVLLYPSGLEFVRTLLGTMCAGVAGAPAQVPRRRQGLTRLRRIADDAGTTTVLTTAAVKQDLADRFGDLPELAGLTFVATDTGLAADTPPAADTGLAPDGTPTAGPVRPTPDDIAMLQYTSGSTGDPKGVMITHRNFIENAVETDALWQCGSDSVFVSWLPLFHDMGMLFGIVIPLWSGRPAYLMAPDAFIRRPARWLEAMSEYGGTHAAAPSFAYDLCVRAHESGATGDVGDLSRWRVAANGAEPVRWHTVRAFTEAFAPNGFDPRAMSAGYGLAENTLKATGSGPYQEPSPLWVSAAALSLGRVEQVDPATDGSTVLVGAGVPVLGTTIEIVDPLTANRRAAGEVGEIWISGPCVAAGYHGRPALSEETFRARLADAPGDRRTFLRTGDLGFLHRGELFVAGRLKDVIIRKGRNFYPQDIELSAESVADGLHPNCAAAFSVDDGVAERLVVAVEADGRVLRALGADELRGRVRDVVAENHGLVPDDVLVLRRGALPKTSSGKIQRRAALARYEAGELADVSASRPVGAGDRT</sequence>
<evidence type="ECO:0000256" key="5">
    <source>
        <dbReference type="SAM" id="MobiDB-lite"/>
    </source>
</evidence>
<keyword evidence="4" id="KW-0443">Lipid metabolism</keyword>
<dbReference type="CDD" id="cd05931">
    <property type="entry name" value="FAAL"/>
    <property type="match status" value="1"/>
</dbReference>
<keyword evidence="9" id="KW-1185">Reference proteome</keyword>
<dbReference type="Gene3D" id="3.30.300.30">
    <property type="match status" value="1"/>
</dbReference>
<evidence type="ECO:0000256" key="2">
    <source>
        <dbReference type="ARBA" id="ARBA00022598"/>
    </source>
</evidence>
<dbReference type="SUPFAM" id="SSF56801">
    <property type="entry name" value="Acetyl-CoA synthetase-like"/>
    <property type="match status" value="1"/>
</dbReference>
<evidence type="ECO:0000256" key="3">
    <source>
        <dbReference type="ARBA" id="ARBA00022832"/>
    </source>
</evidence>
<dbReference type="EMBL" id="JACHJN010000001">
    <property type="protein sequence ID" value="MBB5953882.1"/>
    <property type="molecule type" value="Genomic_DNA"/>
</dbReference>
<dbReference type="AlphaFoldDB" id="A0A841C5R8"/>
<accession>A0A841C5R8</accession>
<gene>
    <name evidence="8" type="ORF">FHS29_000452</name>
</gene>
<protein>
    <submittedName>
        <fullName evidence="8">Acyl-CoA synthetase (AMP-forming)/AMP-acid ligase II</fullName>
    </submittedName>
</protein>